<protein>
    <submittedName>
        <fullName evidence="2">Uncharacterized protein</fullName>
    </submittedName>
</protein>
<accession>K1RNW0</accession>
<dbReference type="EMBL" id="AJWY01013459">
    <property type="protein sequence ID" value="EKC47028.1"/>
    <property type="molecule type" value="Genomic_DNA"/>
</dbReference>
<comment type="caution">
    <text evidence="2">The sequence shown here is derived from an EMBL/GenBank/DDBJ whole genome shotgun (WGS) entry which is preliminary data.</text>
</comment>
<feature type="region of interest" description="Disordered" evidence="1">
    <location>
        <begin position="1"/>
        <end position="22"/>
    </location>
</feature>
<sequence>MLVSRLHPGVLGGTAPSTNSGKFEANGYDASLTWRDKIGGF</sequence>
<organism evidence="2">
    <name type="scientific">human gut metagenome</name>
    <dbReference type="NCBI Taxonomy" id="408170"/>
    <lineage>
        <taxon>unclassified sequences</taxon>
        <taxon>metagenomes</taxon>
        <taxon>organismal metagenomes</taxon>
    </lineage>
</organism>
<feature type="non-terminal residue" evidence="2">
    <location>
        <position position="41"/>
    </location>
</feature>
<proteinExistence type="predicted"/>
<evidence type="ECO:0000313" key="2">
    <source>
        <dbReference type="EMBL" id="EKC47028.1"/>
    </source>
</evidence>
<gene>
    <name evidence="2" type="ORF">LEA_19583</name>
</gene>
<dbReference type="AlphaFoldDB" id="K1RNW0"/>
<name>K1RNW0_9ZZZZ</name>
<reference evidence="2" key="1">
    <citation type="journal article" date="2013" name="Environ. Microbiol.">
        <title>Microbiota from the distal guts of lean and obese adolescents exhibit partial functional redundancy besides clear differences in community structure.</title>
        <authorList>
            <person name="Ferrer M."/>
            <person name="Ruiz A."/>
            <person name="Lanza F."/>
            <person name="Haange S.B."/>
            <person name="Oberbach A."/>
            <person name="Till H."/>
            <person name="Bargiela R."/>
            <person name="Campoy C."/>
            <person name="Segura M.T."/>
            <person name="Richter M."/>
            <person name="von Bergen M."/>
            <person name="Seifert J."/>
            <person name="Suarez A."/>
        </authorList>
    </citation>
    <scope>NUCLEOTIDE SEQUENCE</scope>
</reference>
<evidence type="ECO:0000256" key="1">
    <source>
        <dbReference type="SAM" id="MobiDB-lite"/>
    </source>
</evidence>